<feature type="compositionally biased region" description="Polar residues" evidence="1">
    <location>
        <begin position="109"/>
        <end position="124"/>
    </location>
</feature>
<dbReference type="RefSeq" id="XP_018259549.1">
    <property type="nucleotide sequence ID" value="XM_018410881.1"/>
</dbReference>
<feature type="compositionally biased region" description="Acidic residues" evidence="1">
    <location>
        <begin position="1"/>
        <end position="12"/>
    </location>
</feature>
<feature type="compositionally biased region" description="Gly residues" evidence="1">
    <location>
        <begin position="315"/>
        <end position="331"/>
    </location>
</feature>
<accession>A0A1A5ZV73</accession>
<organism evidence="3">
    <name type="scientific">Kwoniella dejecticola CBS 10117</name>
    <dbReference type="NCBI Taxonomy" id="1296121"/>
    <lineage>
        <taxon>Eukaryota</taxon>
        <taxon>Fungi</taxon>
        <taxon>Dikarya</taxon>
        <taxon>Basidiomycota</taxon>
        <taxon>Agaricomycotina</taxon>
        <taxon>Tremellomycetes</taxon>
        <taxon>Tremellales</taxon>
        <taxon>Cryptococcaceae</taxon>
        <taxon>Kwoniella</taxon>
    </lineage>
</organism>
<dbReference type="STRING" id="1296121.A0A1A5ZV73"/>
<evidence type="ECO:0000256" key="1">
    <source>
        <dbReference type="SAM" id="MobiDB-lite"/>
    </source>
</evidence>
<evidence type="ECO:0000313" key="4">
    <source>
        <dbReference type="EMBL" id="WWC64992.1"/>
    </source>
</evidence>
<feature type="compositionally biased region" description="Low complexity" evidence="1">
    <location>
        <begin position="33"/>
        <end position="57"/>
    </location>
</feature>
<feature type="compositionally biased region" description="Low complexity" evidence="1">
    <location>
        <begin position="234"/>
        <end position="255"/>
    </location>
</feature>
<feature type="region of interest" description="Disordered" evidence="1">
    <location>
        <begin position="1"/>
        <end position="342"/>
    </location>
</feature>
<feature type="compositionally biased region" description="Basic and acidic residues" evidence="1">
    <location>
        <begin position="159"/>
        <end position="180"/>
    </location>
</feature>
<dbReference type="VEuPathDB" id="FungiDB:I303_07617"/>
<dbReference type="Proteomes" id="UP000078595">
    <property type="component" value="Chromosome 10"/>
</dbReference>
<dbReference type="GeneID" id="28971316"/>
<evidence type="ECO:0000259" key="2">
    <source>
        <dbReference type="PROSITE" id="PS51673"/>
    </source>
</evidence>
<dbReference type="Pfam" id="PF12752">
    <property type="entry name" value="SUZ"/>
    <property type="match status" value="1"/>
</dbReference>
<evidence type="ECO:0000313" key="5">
    <source>
        <dbReference type="Proteomes" id="UP000078595"/>
    </source>
</evidence>
<dbReference type="AlphaFoldDB" id="A0A1A5ZV73"/>
<dbReference type="PROSITE" id="PS51673">
    <property type="entry name" value="SUZ"/>
    <property type="match status" value="1"/>
</dbReference>
<dbReference type="InterPro" id="IPR024771">
    <property type="entry name" value="SUZ"/>
</dbReference>
<sequence>MGSNIEEDDWETADISLPPSKSKPLAPPLPTLRPQAQAFQPRPAQPPSSRAQSQSFSTPGQRNHPQPQASSSRQPMLLKRDTPSADSPKNQETNGDADGDGDDWFRGNKPQSNRQIWDSANARSAQPQIIAPQPLPGPKLQLLRRPSPGPNTSSNAPKENNKPKTLGEREEQYRLARERIFGPSPSASTSTPNPTSSSNANANEEDTNTRNGGGGGGGRISRGSSTEGKRRNNTHTPQQHQNQPQYTQHQNQYHQQGKETSWEGLVPSQIRSGSNTPNPNPNPNSNPRKTPDSRYGPTRSVASGGGVVRQPLGPSGTGVGFGYGTGTGFGGSPTSSPGGYGR</sequence>
<evidence type="ECO:0000313" key="3">
    <source>
        <dbReference type="EMBL" id="OBR81707.1"/>
    </source>
</evidence>
<feature type="compositionally biased region" description="Low complexity" evidence="1">
    <location>
        <begin position="125"/>
        <end position="146"/>
    </location>
</feature>
<feature type="compositionally biased region" description="Low complexity" evidence="1">
    <location>
        <begin position="332"/>
        <end position="342"/>
    </location>
</feature>
<proteinExistence type="predicted"/>
<reference evidence="3" key="1">
    <citation type="submission" date="2013-07" db="EMBL/GenBank/DDBJ databases">
        <title>The Genome Sequence of Cryptococcus dejecticola CBS10117.</title>
        <authorList>
            <consortium name="The Broad Institute Genome Sequencing Platform"/>
            <person name="Cuomo C."/>
            <person name="Litvintseva A."/>
            <person name="Chen Y."/>
            <person name="Heitman J."/>
            <person name="Sun S."/>
            <person name="Springer D."/>
            <person name="Dromer F."/>
            <person name="Young S.K."/>
            <person name="Zeng Q."/>
            <person name="Gargeya S."/>
            <person name="Fitzgerald M."/>
            <person name="Abouelleil A."/>
            <person name="Alvarado L."/>
            <person name="Berlin A.M."/>
            <person name="Chapman S.B."/>
            <person name="Dewar J."/>
            <person name="Goldberg J."/>
            <person name="Griggs A."/>
            <person name="Gujja S."/>
            <person name="Hansen M."/>
            <person name="Howarth C."/>
            <person name="Imamovic A."/>
            <person name="Larimer J."/>
            <person name="McCowan C."/>
            <person name="Murphy C."/>
            <person name="Pearson M."/>
            <person name="Priest M."/>
            <person name="Roberts A."/>
            <person name="Saif S."/>
            <person name="Shea T."/>
            <person name="Sykes S."/>
            <person name="Wortman J."/>
            <person name="Nusbaum C."/>
            <person name="Birren B."/>
        </authorList>
    </citation>
    <scope>NUCLEOTIDE SEQUENCE [LARGE SCALE GENOMIC DNA]</scope>
    <source>
        <strain evidence="3">CBS 10117</strain>
    </source>
</reference>
<name>A0A1A5ZV73_9TREE</name>
<feature type="compositionally biased region" description="Gly residues" evidence="1">
    <location>
        <begin position="211"/>
        <end position="220"/>
    </location>
</feature>
<reference evidence="4" key="2">
    <citation type="submission" date="2013-07" db="EMBL/GenBank/DDBJ databases">
        <authorList>
            <consortium name="The Broad Institute Genome Sequencing Platform"/>
            <person name="Cuomo C."/>
            <person name="Litvintseva A."/>
            <person name="Chen Y."/>
            <person name="Heitman J."/>
            <person name="Sun S."/>
            <person name="Springer D."/>
            <person name="Dromer F."/>
            <person name="Young S.K."/>
            <person name="Zeng Q."/>
            <person name="Gargeya S."/>
            <person name="Fitzgerald M."/>
            <person name="Abouelleil A."/>
            <person name="Alvarado L."/>
            <person name="Berlin A.M."/>
            <person name="Chapman S.B."/>
            <person name="Dewar J."/>
            <person name="Goldberg J."/>
            <person name="Griggs A."/>
            <person name="Gujja S."/>
            <person name="Hansen M."/>
            <person name="Howarth C."/>
            <person name="Imamovic A."/>
            <person name="Larimer J."/>
            <person name="McCowan C."/>
            <person name="Murphy C."/>
            <person name="Pearson M."/>
            <person name="Priest M."/>
            <person name="Roberts A."/>
            <person name="Saif S."/>
            <person name="Shea T."/>
            <person name="Sykes S."/>
            <person name="Wortman J."/>
            <person name="Nusbaum C."/>
            <person name="Birren B."/>
        </authorList>
    </citation>
    <scope>NUCLEOTIDE SEQUENCE</scope>
    <source>
        <strain evidence="4">CBS 10117</strain>
    </source>
</reference>
<dbReference type="EMBL" id="CP144539">
    <property type="protein sequence ID" value="WWC64992.1"/>
    <property type="molecule type" value="Genomic_DNA"/>
</dbReference>
<keyword evidence="5" id="KW-1185">Reference proteome</keyword>
<dbReference type="KEGG" id="kdj:28971316"/>
<protein>
    <recommendedName>
        <fullName evidence="2">SUZ domain-containing protein</fullName>
    </recommendedName>
</protein>
<feature type="domain" description="SUZ" evidence="2">
    <location>
        <begin position="108"/>
        <end position="185"/>
    </location>
</feature>
<reference evidence="4" key="3">
    <citation type="submission" date="2024-02" db="EMBL/GenBank/DDBJ databases">
        <title>Comparative genomics of Cryptococcus and Kwoniella reveals pathogenesis evolution and contrasting modes of karyotype evolution via chromosome fusion or intercentromeric recombination.</title>
        <authorList>
            <person name="Coelho M.A."/>
            <person name="David-Palma M."/>
            <person name="Shea T."/>
            <person name="Bowers K."/>
            <person name="McGinley-Smith S."/>
            <person name="Mohammad A.W."/>
            <person name="Gnirke A."/>
            <person name="Yurkov A.M."/>
            <person name="Nowrousian M."/>
            <person name="Sun S."/>
            <person name="Cuomo C.A."/>
            <person name="Heitman J."/>
        </authorList>
    </citation>
    <scope>NUCLEOTIDE SEQUENCE</scope>
    <source>
        <strain evidence="4">CBS 10117</strain>
    </source>
</reference>
<dbReference type="EMBL" id="KI894036">
    <property type="protein sequence ID" value="OBR81707.1"/>
    <property type="molecule type" value="Genomic_DNA"/>
</dbReference>
<feature type="compositionally biased region" description="Polar residues" evidence="1">
    <location>
        <begin position="84"/>
        <end position="94"/>
    </location>
</feature>
<feature type="compositionally biased region" description="Polar residues" evidence="1">
    <location>
        <begin position="58"/>
        <end position="74"/>
    </location>
</feature>
<dbReference type="OrthoDB" id="2576409at2759"/>
<gene>
    <name evidence="3" type="ORF">I303_07617</name>
    <name evidence="4" type="ORF">I303_107606</name>
</gene>
<feature type="compositionally biased region" description="Low complexity" evidence="1">
    <location>
        <begin position="183"/>
        <end position="202"/>
    </location>
</feature>